<keyword evidence="1" id="KW-0812">Transmembrane</keyword>
<comment type="caution">
    <text evidence="2">The sequence shown here is derived from an EMBL/GenBank/DDBJ whole genome shotgun (WGS) entry which is preliminary data.</text>
</comment>
<accession>A0ABS3D3P3</accession>
<keyword evidence="1" id="KW-1133">Transmembrane helix</keyword>
<feature type="transmembrane region" description="Helical" evidence="1">
    <location>
        <begin position="92"/>
        <end position="111"/>
    </location>
</feature>
<keyword evidence="3" id="KW-1185">Reference proteome</keyword>
<evidence type="ECO:0000313" key="2">
    <source>
        <dbReference type="EMBL" id="MBN7823271.1"/>
    </source>
</evidence>
<name>A0ABS3D3P3_9ALTE</name>
<proteinExistence type="predicted"/>
<feature type="non-terminal residue" evidence="2">
    <location>
        <position position="164"/>
    </location>
</feature>
<dbReference type="Proteomes" id="UP000663992">
    <property type="component" value="Unassembled WGS sequence"/>
</dbReference>
<sequence>AAAAAAELGRQRYQQGQLQQDPAGFAEIERLPEHLCTPAAGGRGTKLLALFRPVAPLRTLFDTFIAILDSKGKSPWVRVVAPLKVMLARHKLAALLGALLAGGPLWWSAIASDSLLVWLWVALFAVLGSALVVVLRLLVPALREIPANGFGLCTGMPATDDSAP</sequence>
<dbReference type="EMBL" id="JAFKCS010000554">
    <property type="protein sequence ID" value="MBN7823271.1"/>
    <property type="molecule type" value="Genomic_DNA"/>
</dbReference>
<dbReference type="RefSeq" id="WP_206597029.1">
    <property type="nucleotide sequence ID" value="NZ_JAFKCS010000554.1"/>
</dbReference>
<evidence type="ECO:0000256" key="1">
    <source>
        <dbReference type="SAM" id="Phobius"/>
    </source>
</evidence>
<gene>
    <name evidence="2" type="ORF">J0A65_25625</name>
</gene>
<feature type="non-terminal residue" evidence="2">
    <location>
        <position position="1"/>
    </location>
</feature>
<organism evidence="2 3">
    <name type="scientific">Bowmanella yangjiangensis</name>
    <dbReference type="NCBI Taxonomy" id="2811230"/>
    <lineage>
        <taxon>Bacteria</taxon>
        <taxon>Pseudomonadati</taxon>
        <taxon>Pseudomonadota</taxon>
        <taxon>Gammaproteobacteria</taxon>
        <taxon>Alteromonadales</taxon>
        <taxon>Alteromonadaceae</taxon>
        <taxon>Bowmanella</taxon>
    </lineage>
</organism>
<protein>
    <submittedName>
        <fullName evidence="2">Uncharacterized protein</fullName>
    </submittedName>
</protein>
<evidence type="ECO:0000313" key="3">
    <source>
        <dbReference type="Proteomes" id="UP000663992"/>
    </source>
</evidence>
<reference evidence="2 3" key="1">
    <citation type="submission" date="2021-03" db="EMBL/GenBank/DDBJ databases">
        <title>novel species isolated from a fishpond in China.</title>
        <authorList>
            <person name="Lu H."/>
            <person name="Cai Z."/>
        </authorList>
    </citation>
    <scope>NUCLEOTIDE SEQUENCE [LARGE SCALE GENOMIC DNA]</scope>
    <source>
        <strain evidence="2 3">Y57</strain>
    </source>
</reference>
<feature type="transmembrane region" description="Helical" evidence="1">
    <location>
        <begin position="117"/>
        <end position="139"/>
    </location>
</feature>
<keyword evidence="1" id="KW-0472">Membrane</keyword>